<accession>A0A6C2ULE5</accession>
<evidence type="ECO:0000313" key="10">
    <source>
        <dbReference type="Proteomes" id="UP000346198"/>
    </source>
</evidence>
<dbReference type="GO" id="GO:1990281">
    <property type="term" value="C:efflux pump complex"/>
    <property type="evidence" value="ECO:0007669"/>
    <property type="project" value="TreeGrafter"/>
</dbReference>
<feature type="chain" id="PRO_5025650921" evidence="8">
    <location>
        <begin position="22"/>
        <end position="426"/>
    </location>
</feature>
<dbReference type="InterPro" id="IPR003423">
    <property type="entry name" value="OMP_efflux"/>
</dbReference>
<evidence type="ECO:0000313" key="9">
    <source>
        <dbReference type="EMBL" id="VGO21065.1"/>
    </source>
</evidence>
<dbReference type="EMBL" id="CAAHFH010000002">
    <property type="protein sequence ID" value="VGO21065.1"/>
    <property type="molecule type" value="Genomic_DNA"/>
</dbReference>
<dbReference type="Pfam" id="PF02321">
    <property type="entry name" value="OEP"/>
    <property type="match status" value="2"/>
</dbReference>
<reference evidence="9 10" key="1">
    <citation type="submission" date="2019-04" db="EMBL/GenBank/DDBJ databases">
        <authorList>
            <person name="Van Vliet M D."/>
        </authorList>
    </citation>
    <scope>NUCLEOTIDE SEQUENCE [LARGE SCALE GENOMIC DNA]</scope>
    <source>
        <strain evidence="9 10">F21</strain>
    </source>
</reference>
<evidence type="ECO:0000256" key="8">
    <source>
        <dbReference type="SAM" id="SignalP"/>
    </source>
</evidence>
<dbReference type="GO" id="GO:0009279">
    <property type="term" value="C:cell outer membrane"/>
    <property type="evidence" value="ECO:0007669"/>
    <property type="project" value="UniProtKB-SubCell"/>
</dbReference>
<proteinExistence type="inferred from homology"/>
<protein>
    <submittedName>
        <fullName evidence="9">Outer membrane protein OprM</fullName>
    </submittedName>
</protein>
<evidence type="ECO:0000256" key="3">
    <source>
        <dbReference type="ARBA" id="ARBA00022448"/>
    </source>
</evidence>
<dbReference type="RefSeq" id="WP_136062553.1">
    <property type="nucleotide sequence ID" value="NZ_CAAHFH010000002.1"/>
</dbReference>
<dbReference type="Proteomes" id="UP000346198">
    <property type="component" value="Unassembled WGS sequence"/>
</dbReference>
<evidence type="ECO:0000256" key="1">
    <source>
        <dbReference type="ARBA" id="ARBA00004442"/>
    </source>
</evidence>
<comment type="similarity">
    <text evidence="2">Belongs to the outer membrane factor (OMF) (TC 1.B.17) family.</text>
</comment>
<dbReference type="SUPFAM" id="SSF56954">
    <property type="entry name" value="Outer membrane efflux proteins (OEP)"/>
    <property type="match status" value="1"/>
</dbReference>
<keyword evidence="10" id="KW-1185">Reference proteome</keyword>
<evidence type="ECO:0000256" key="5">
    <source>
        <dbReference type="ARBA" id="ARBA00022692"/>
    </source>
</evidence>
<keyword evidence="5" id="KW-0812">Transmembrane</keyword>
<keyword evidence="7" id="KW-0998">Cell outer membrane</keyword>
<dbReference type="GO" id="GO:0015562">
    <property type="term" value="F:efflux transmembrane transporter activity"/>
    <property type="evidence" value="ECO:0007669"/>
    <property type="project" value="InterPro"/>
</dbReference>
<evidence type="ECO:0000256" key="4">
    <source>
        <dbReference type="ARBA" id="ARBA00022452"/>
    </source>
</evidence>
<dbReference type="AlphaFoldDB" id="A0A6C2ULE5"/>
<gene>
    <name evidence="9" type="primary">oprM_1</name>
    <name evidence="9" type="ORF">SCARR_03134</name>
</gene>
<dbReference type="PANTHER" id="PTHR30026">
    <property type="entry name" value="OUTER MEMBRANE PROTEIN TOLC"/>
    <property type="match status" value="1"/>
</dbReference>
<evidence type="ECO:0000256" key="2">
    <source>
        <dbReference type="ARBA" id="ARBA00007613"/>
    </source>
</evidence>
<dbReference type="PANTHER" id="PTHR30026:SF20">
    <property type="entry name" value="OUTER MEMBRANE PROTEIN TOLC"/>
    <property type="match status" value="1"/>
</dbReference>
<dbReference type="Gene3D" id="1.20.1600.10">
    <property type="entry name" value="Outer membrane efflux proteins (OEP)"/>
    <property type="match status" value="1"/>
</dbReference>
<comment type="subcellular location">
    <subcellularLocation>
        <location evidence="1">Cell outer membrane</location>
    </subcellularLocation>
</comment>
<feature type="signal peptide" evidence="8">
    <location>
        <begin position="1"/>
        <end position="21"/>
    </location>
</feature>
<dbReference type="GO" id="GO:0015288">
    <property type="term" value="F:porin activity"/>
    <property type="evidence" value="ECO:0007669"/>
    <property type="project" value="TreeGrafter"/>
</dbReference>
<dbReference type="InterPro" id="IPR051906">
    <property type="entry name" value="TolC-like"/>
</dbReference>
<organism evidence="9 10">
    <name type="scientific">Pontiella sulfatireligans</name>
    <dbReference type="NCBI Taxonomy" id="2750658"/>
    <lineage>
        <taxon>Bacteria</taxon>
        <taxon>Pseudomonadati</taxon>
        <taxon>Kiritimatiellota</taxon>
        <taxon>Kiritimatiellia</taxon>
        <taxon>Kiritimatiellales</taxon>
        <taxon>Pontiellaceae</taxon>
        <taxon>Pontiella</taxon>
    </lineage>
</organism>
<keyword evidence="3" id="KW-0813">Transport</keyword>
<name>A0A6C2ULE5_9BACT</name>
<keyword evidence="8" id="KW-0732">Signal</keyword>
<keyword evidence="6" id="KW-0472">Membrane</keyword>
<evidence type="ECO:0000256" key="7">
    <source>
        <dbReference type="ARBA" id="ARBA00023237"/>
    </source>
</evidence>
<evidence type="ECO:0000256" key="6">
    <source>
        <dbReference type="ARBA" id="ARBA00023136"/>
    </source>
</evidence>
<sequence>MMKPLAVELIVASLFALSANAAEQPLTWEACVQLTAKNNPSLAVASANVEVAASAISIERSVLFPQLSANASTMLSGPGDKTTRYGASLGVEQLLFSGGGKRAAVRSARAGLESQLAVLSGSRSDVTYALRNAFINVLYAKQRVELLAEIEARRADNLELVELRYEGGREHKGSVASSQASLFDAQVQGVQSARSVSVNRQILARRMGQASLPVDTVVEGTLAQVSPPEETDFETIAREAPAYLESQASLARADAQLSVARSGYWPEVSLVGAAGRYGDENSFDEDYWSTGVKLSFPIWSGGQTRHEVSKAKASLRAADADEARVLDERVRLLVLAKQRFVDAVDNVEVQAKYAEAAEIRAQISRQQYEGGLLSFENWIVIEDDLISKNEQLLNARRSALTAEAAWWQVTGYEAFSQTNPRLGDKQ</sequence>
<keyword evidence="4" id="KW-1134">Transmembrane beta strand</keyword>